<evidence type="ECO:0000313" key="1">
    <source>
        <dbReference type="EMBL" id="KAL0639020.1"/>
    </source>
</evidence>
<protein>
    <submittedName>
        <fullName evidence="1">Uncharacterized protein</fullName>
    </submittedName>
</protein>
<name>A0ABR3GSV2_9PEZI</name>
<accession>A0ABR3GSV2</accession>
<sequence length="162" mass="18867">MSALFETREELLEQSKEHARELAALKLKRGDERAITFPLHIGSYTGAFRRDTADWKDMNRDGWTERLVFKVFKFEEPGTFKVTLKLATTSGGATHVLANREPCSKDGWKHLLEFYAYSEQRPGTDAIWVAYHSTPERCIFLKGDRTDIFPGWERTFEFWVPM</sequence>
<organism evidence="1 2">
    <name type="scientific">Discina gigas</name>
    <dbReference type="NCBI Taxonomy" id="1032678"/>
    <lineage>
        <taxon>Eukaryota</taxon>
        <taxon>Fungi</taxon>
        <taxon>Dikarya</taxon>
        <taxon>Ascomycota</taxon>
        <taxon>Pezizomycotina</taxon>
        <taxon>Pezizomycetes</taxon>
        <taxon>Pezizales</taxon>
        <taxon>Discinaceae</taxon>
        <taxon>Discina</taxon>
    </lineage>
</organism>
<keyword evidence="2" id="KW-1185">Reference proteome</keyword>
<dbReference type="EMBL" id="JBBBZM010000015">
    <property type="protein sequence ID" value="KAL0639020.1"/>
    <property type="molecule type" value="Genomic_DNA"/>
</dbReference>
<reference evidence="1 2" key="1">
    <citation type="submission" date="2024-02" db="EMBL/GenBank/DDBJ databases">
        <title>Discinaceae phylogenomics.</title>
        <authorList>
            <person name="Dirks A.C."/>
            <person name="James T.Y."/>
        </authorList>
    </citation>
    <scope>NUCLEOTIDE SEQUENCE [LARGE SCALE GENOMIC DNA]</scope>
    <source>
        <strain evidence="1 2">ACD0624</strain>
    </source>
</reference>
<evidence type="ECO:0000313" key="2">
    <source>
        <dbReference type="Proteomes" id="UP001447188"/>
    </source>
</evidence>
<comment type="caution">
    <text evidence="1">The sequence shown here is derived from an EMBL/GenBank/DDBJ whole genome shotgun (WGS) entry which is preliminary data.</text>
</comment>
<gene>
    <name evidence="1" type="ORF">Q9L58_001901</name>
</gene>
<proteinExistence type="predicted"/>
<dbReference type="Proteomes" id="UP001447188">
    <property type="component" value="Unassembled WGS sequence"/>
</dbReference>